<dbReference type="GO" id="GO:0005739">
    <property type="term" value="C:mitochondrion"/>
    <property type="evidence" value="ECO:0007669"/>
    <property type="project" value="TreeGrafter"/>
</dbReference>
<dbReference type="InterPro" id="IPR019180">
    <property type="entry name" value="Oxidoreductase-like_N"/>
</dbReference>
<dbReference type="PANTHER" id="PTHR21193:SF3">
    <property type="entry name" value="OXIDOREDUCTASE-LIKE DOMAIN-CONTAINING PROTEIN 1"/>
    <property type="match status" value="1"/>
</dbReference>
<organism evidence="3 4">
    <name type="scientific">Ascaris lumbricoides</name>
    <name type="common">Giant roundworm</name>
    <dbReference type="NCBI Taxonomy" id="6252"/>
    <lineage>
        <taxon>Eukaryota</taxon>
        <taxon>Metazoa</taxon>
        <taxon>Ecdysozoa</taxon>
        <taxon>Nematoda</taxon>
        <taxon>Chromadorea</taxon>
        <taxon>Rhabditida</taxon>
        <taxon>Spirurina</taxon>
        <taxon>Ascaridomorpha</taxon>
        <taxon>Ascaridoidea</taxon>
        <taxon>Ascarididae</taxon>
        <taxon>Ascaris</taxon>
    </lineage>
</organism>
<dbReference type="Proteomes" id="UP000036681">
    <property type="component" value="Unplaced"/>
</dbReference>
<evidence type="ECO:0000313" key="3">
    <source>
        <dbReference type="Proteomes" id="UP000036681"/>
    </source>
</evidence>
<reference evidence="4" key="1">
    <citation type="submission" date="2017-02" db="UniProtKB">
        <authorList>
            <consortium name="WormBaseParasite"/>
        </authorList>
    </citation>
    <scope>IDENTIFICATION</scope>
</reference>
<dbReference type="InterPro" id="IPR039251">
    <property type="entry name" value="OXLD1"/>
</dbReference>
<dbReference type="AlphaFoldDB" id="A0A0M3HMM5"/>
<feature type="region of interest" description="Disordered" evidence="1">
    <location>
        <begin position="1"/>
        <end position="34"/>
    </location>
</feature>
<feature type="compositionally biased region" description="Basic and acidic residues" evidence="1">
    <location>
        <begin position="1"/>
        <end position="21"/>
    </location>
</feature>
<evidence type="ECO:0000259" key="2">
    <source>
        <dbReference type="Pfam" id="PF09791"/>
    </source>
</evidence>
<dbReference type="Pfam" id="PF09791">
    <property type="entry name" value="Oxidored-like"/>
    <property type="match status" value="1"/>
</dbReference>
<proteinExistence type="predicted"/>
<sequence>MEASMERRYLDPADIRKEGPRLPRRAYTGSHAPEAPDPLTCCGQGCPDCVWIVYGMQLLHYYSDKPIDESLRLLDEQIPNVGLREYVKGELRAKIKRRKSS</sequence>
<name>A0A0M3HMM5_ASCLU</name>
<dbReference type="WBParaSite" id="ALUE_0000279701-mRNA-1">
    <property type="protein sequence ID" value="ALUE_0000279701-mRNA-1"/>
    <property type="gene ID" value="ALUE_0000279701"/>
</dbReference>
<evidence type="ECO:0000256" key="1">
    <source>
        <dbReference type="SAM" id="MobiDB-lite"/>
    </source>
</evidence>
<feature type="domain" description="Oxidoreductase-like" evidence="2">
    <location>
        <begin position="32"/>
        <end position="62"/>
    </location>
</feature>
<evidence type="ECO:0000313" key="4">
    <source>
        <dbReference type="WBParaSite" id="ALUE_0000279701-mRNA-1"/>
    </source>
</evidence>
<accession>A0A0M3HMM5</accession>
<protein>
    <submittedName>
        <fullName evidence="4">Oxidoreductase-like domain-containing protein</fullName>
    </submittedName>
</protein>
<dbReference type="PANTHER" id="PTHR21193">
    <property type="entry name" value="OXIDOREDUCTASE-LIKE DOMAIN-CONTAINING PROTEIN 1"/>
    <property type="match status" value="1"/>
</dbReference>
<keyword evidence="3" id="KW-1185">Reference proteome</keyword>